<accession>A0A504YHW4</accession>
<comment type="subunit">
    <text evidence="5">Dimer of alpha and beta chains. A typical microtubule is a hollow water-filled tube with an outer diameter of 25 nm and an inner diameter of 15 nM. Alpha-beta heterodimers associate head-to-tail to form protofilaments running lengthwise along the microtubule wall with the beta-tubulin subunit facing the microtubule plus end conferring a structural polarity. Microtubules usually have 13 protofilaments but different protofilament numbers can be found in some organisms and specialized cells.</text>
</comment>
<keyword evidence="4 5" id="KW-0342">GTP-binding</keyword>
<dbReference type="InterPro" id="IPR036525">
    <property type="entry name" value="Tubulin/FtsZ_GTPase_sf"/>
</dbReference>
<dbReference type="GO" id="GO:0005525">
    <property type="term" value="F:GTP binding"/>
    <property type="evidence" value="ECO:0007669"/>
    <property type="project" value="UniProtKB-UniRule"/>
</dbReference>
<dbReference type="SMART" id="SM00864">
    <property type="entry name" value="Tubulin"/>
    <property type="match status" value="1"/>
</dbReference>
<dbReference type="GO" id="GO:0005874">
    <property type="term" value="C:microtubule"/>
    <property type="evidence" value="ECO:0007669"/>
    <property type="project" value="UniProtKB-KW"/>
</dbReference>
<dbReference type="GO" id="GO:0003924">
    <property type="term" value="F:GTPase activity"/>
    <property type="evidence" value="ECO:0007669"/>
    <property type="project" value="InterPro"/>
</dbReference>
<comment type="caution">
    <text evidence="7">The sequence shown here is derived from an EMBL/GenBank/DDBJ whole genome shotgun (WGS) entry which is preliminary data.</text>
</comment>
<dbReference type="InterPro" id="IPR000217">
    <property type="entry name" value="Tubulin"/>
</dbReference>
<dbReference type="AlphaFoldDB" id="A0A504YHW4"/>
<dbReference type="InterPro" id="IPR002453">
    <property type="entry name" value="Beta_tubulin"/>
</dbReference>
<evidence type="ECO:0000313" key="8">
    <source>
        <dbReference type="Proteomes" id="UP000316759"/>
    </source>
</evidence>
<dbReference type="Gene3D" id="3.40.50.1440">
    <property type="entry name" value="Tubulin/FtsZ, GTPase domain"/>
    <property type="match status" value="1"/>
</dbReference>
<dbReference type="InterPro" id="IPR003008">
    <property type="entry name" value="Tubulin_FtsZ_GTPase"/>
</dbReference>
<dbReference type="PROSITE" id="PS00227">
    <property type="entry name" value="TUBULIN"/>
    <property type="match status" value="1"/>
</dbReference>
<evidence type="ECO:0000256" key="2">
    <source>
        <dbReference type="ARBA" id="ARBA00022701"/>
    </source>
</evidence>
<evidence type="ECO:0000256" key="1">
    <source>
        <dbReference type="ARBA" id="ARBA00009636"/>
    </source>
</evidence>
<evidence type="ECO:0000256" key="5">
    <source>
        <dbReference type="RuleBase" id="RU000352"/>
    </source>
</evidence>
<evidence type="ECO:0000313" key="7">
    <source>
        <dbReference type="EMBL" id="TPP59995.1"/>
    </source>
</evidence>
<keyword evidence="3 5" id="KW-0547">Nucleotide-binding</keyword>
<dbReference type="SUPFAM" id="SSF52490">
    <property type="entry name" value="Tubulin nucleotide-binding domain-like"/>
    <property type="match status" value="1"/>
</dbReference>
<comment type="similarity">
    <text evidence="1 5">Belongs to the tubulin family.</text>
</comment>
<dbReference type="Proteomes" id="UP000316759">
    <property type="component" value="Unassembled WGS sequence"/>
</dbReference>
<dbReference type="GO" id="GO:0007017">
    <property type="term" value="P:microtubule-based process"/>
    <property type="evidence" value="ECO:0007669"/>
    <property type="project" value="InterPro"/>
</dbReference>
<sequence length="227" mass="24930">MLDGKKHFVHADGVVDSNLIDFPFKRVMLLTSSQMVILIFFGFPSPFTHVAGRYVPRCILVDLEPGCLDNIRSGPSGDLFRPDNFVFGATGAGNNWAKGHYTDGAELTEVIMEVVRKECEACECIQGFQFVLSMGGGTGSGLGTLMMGKIREEYPDRIVCPFVAYPSPKVRDNVPLVLGRFDRCSKSLYTELSVSNSAGSPVAAQFRDIVANPKHISYSEKHQPEIC</sequence>
<evidence type="ECO:0000256" key="4">
    <source>
        <dbReference type="ARBA" id="ARBA00023134"/>
    </source>
</evidence>
<dbReference type="GO" id="GO:0005200">
    <property type="term" value="F:structural constituent of cytoskeleton"/>
    <property type="evidence" value="ECO:0007669"/>
    <property type="project" value="InterPro"/>
</dbReference>
<dbReference type="InterPro" id="IPR017975">
    <property type="entry name" value="Tubulin_CS"/>
</dbReference>
<keyword evidence="8" id="KW-1185">Reference proteome</keyword>
<organism evidence="7 8">
    <name type="scientific">Fasciola gigantica</name>
    <name type="common">Giant liver fluke</name>
    <dbReference type="NCBI Taxonomy" id="46835"/>
    <lineage>
        <taxon>Eukaryota</taxon>
        <taxon>Metazoa</taxon>
        <taxon>Spiralia</taxon>
        <taxon>Lophotrochozoa</taxon>
        <taxon>Platyhelminthes</taxon>
        <taxon>Trematoda</taxon>
        <taxon>Digenea</taxon>
        <taxon>Plagiorchiida</taxon>
        <taxon>Echinostomata</taxon>
        <taxon>Echinostomatoidea</taxon>
        <taxon>Fasciolidae</taxon>
        <taxon>Fasciola</taxon>
    </lineage>
</organism>
<proteinExistence type="inferred from homology"/>
<keyword evidence="2 5" id="KW-0493">Microtubule</keyword>
<dbReference type="PANTHER" id="PTHR11588">
    <property type="entry name" value="TUBULIN"/>
    <property type="match status" value="1"/>
</dbReference>
<comment type="function">
    <text evidence="5">Tubulin is the major constituent of microtubules, a cylinder consisting of laterally associated linear protofilaments composed of alpha- and beta-tubulin heterodimers. Microtubules grow by the addition of GTP-tubulin dimers to the microtubule end, where a stabilizing cap forms. Below the cap, tubulin dimers are in GDP-bound state, owing to GTPase activity of alpha-tubulin.</text>
</comment>
<reference evidence="7 8" key="1">
    <citation type="submission" date="2019-04" db="EMBL/GenBank/DDBJ databases">
        <title>Annotation for the trematode Fasciola gigantica.</title>
        <authorList>
            <person name="Choi Y.-J."/>
        </authorList>
    </citation>
    <scope>NUCLEOTIDE SEQUENCE [LARGE SCALE GENOMIC DNA]</scope>
    <source>
        <strain evidence="7">Uganda_cow_1</strain>
    </source>
</reference>
<name>A0A504YHW4_FASGI</name>
<evidence type="ECO:0000256" key="3">
    <source>
        <dbReference type="ARBA" id="ARBA00022741"/>
    </source>
</evidence>
<dbReference type="EMBL" id="SUNJ01009981">
    <property type="protein sequence ID" value="TPP59995.1"/>
    <property type="molecule type" value="Genomic_DNA"/>
</dbReference>
<evidence type="ECO:0000259" key="6">
    <source>
        <dbReference type="SMART" id="SM00864"/>
    </source>
</evidence>
<gene>
    <name evidence="7" type="ORF">FGIG_08039</name>
</gene>
<dbReference type="Pfam" id="PF00091">
    <property type="entry name" value="Tubulin"/>
    <property type="match status" value="1"/>
</dbReference>
<protein>
    <recommendedName>
        <fullName evidence="5">Tubulin beta chain</fullName>
    </recommendedName>
</protein>
<dbReference type="PRINTS" id="PR01163">
    <property type="entry name" value="BETATUBULIN"/>
</dbReference>
<dbReference type="PRINTS" id="PR01161">
    <property type="entry name" value="TUBULIN"/>
</dbReference>
<dbReference type="STRING" id="46835.A0A504YHW4"/>
<feature type="domain" description="Tubulin/FtsZ GTPase" evidence="6">
    <location>
        <begin position="37"/>
        <end position="197"/>
    </location>
</feature>